<organism evidence="2 3">
    <name type="scientific">Hibiscus syriacus</name>
    <name type="common">Rose of Sharon</name>
    <dbReference type="NCBI Taxonomy" id="106335"/>
    <lineage>
        <taxon>Eukaryota</taxon>
        <taxon>Viridiplantae</taxon>
        <taxon>Streptophyta</taxon>
        <taxon>Embryophyta</taxon>
        <taxon>Tracheophyta</taxon>
        <taxon>Spermatophyta</taxon>
        <taxon>Magnoliopsida</taxon>
        <taxon>eudicotyledons</taxon>
        <taxon>Gunneridae</taxon>
        <taxon>Pentapetalae</taxon>
        <taxon>rosids</taxon>
        <taxon>malvids</taxon>
        <taxon>Malvales</taxon>
        <taxon>Malvaceae</taxon>
        <taxon>Malvoideae</taxon>
        <taxon>Hibiscus</taxon>
    </lineage>
</organism>
<protein>
    <submittedName>
        <fullName evidence="2">Protein LATERAL ROOT PRIMORDIUM 1</fullName>
    </submittedName>
</protein>
<dbReference type="GO" id="GO:0005634">
    <property type="term" value="C:nucleus"/>
    <property type="evidence" value="ECO:0007669"/>
    <property type="project" value="TreeGrafter"/>
</dbReference>
<dbReference type="AlphaFoldDB" id="A0A6A2ZM41"/>
<proteinExistence type="predicted"/>
<dbReference type="Pfam" id="PF05142">
    <property type="entry name" value="DUF702"/>
    <property type="match status" value="1"/>
</dbReference>
<feature type="region of interest" description="Disordered" evidence="1">
    <location>
        <begin position="1"/>
        <end position="57"/>
    </location>
</feature>
<keyword evidence="3" id="KW-1185">Reference proteome</keyword>
<dbReference type="GO" id="GO:0003700">
    <property type="term" value="F:DNA-binding transcription factor activity"/>
    <property type="evidence" value="ECO:0007669"/>
    <property type="project" value="InterPro"/>
</dbReference>
<accession>A0A6A2ZM41</accession>
<dbReference type="PANTHER" id="PTHR31604:SF30">
    <property type="entry name" value="PROTEIN LATERAL ROOT PRIMORDIUM 1"/>
    <property type="match status" value="1"/>
</dbReference>
<evidence type="ECO:0000313" key="2">
    <source>
        <dbReference type="EMBL" id="KAE8692938.1"/>
    </source>
</evidence>
<sequence>MAAVATIVGADSSGSTSEVKKPKLLTSQNTTSHTSTSNTTRSFDTSSSNQDTGFKESLPGKVRAPAVFKCAVALLAYAQGRACVRVTAMEDGDYEFAYQAFVKIGGRVFKGFLYDHGVEGRDGFPNISDL</sequence>
<comment type="caution">
    <text evidence="2">The sequence shown here is derived from an EMBL/GenBank/DDBJ whole genome shotgun (WGS) entry which is preliminary data.</text>
</comment>
<gene>
    <name evidence="2" type="ORF">F3Y22_tig00110819pilonHSYRG00021</name>
</gene>
<dbReference type="NCBIfam" id="TIGR01624">
    <property type="entry name" value="LRP1_Cterm"/>
    <property type="match status" value="1"/>
</dbReference>
<dbReference type="GO" id="GO:0045893">
    <property type="term" value="P:positive regulation of DNA-templated transcription"/>
    <property type="evidence" value="ECO:0007669"/>
    <property type="project" value="TreeGrafter"/>
</dbReference>
<dbReference type="Proteomes" id="UP000436088">
    <property type="component" value="Unassembled WGS sequence"/>
</dbReference>
<dbReference type="GO" id="GO:0003677">
    <property type="term" value="F:DNA binding"/>
    <property type="evidence" value="ECO:0007669"/>
    <property type="project" value="TreeGrafter"/>
</dbReference>
<dbReference type="InterPro" id="IPR006511">
    <property type="entry name" value="SHI_C"/>
</dbReference>
<evidence type="ECO:0000313" key="3">
    <source>
        <dbReference type="Proteomes" id="UP000436088"/>
    </source>
</evidence>
<reference evidence="2" key="1">
    <citation type="submission" date="2019-09" db="EMBL/GenBank/DDBJ databases">
        <title>Draft genome information of white flower Hibiscus syriacus.</title>
        <authorList>
            <person name="Kim Y.-M."/>
        </authorList>
    </citation>
    <scope>NUCLEOTIDE SEQUENCE [LARGE SCALE GENOMIC DNA]</scope>
    <source>
        <strain evidence="2">YM2019G1</strain>
    </source>
</reference>
<feature type="compositionally biased region" description="Low complexity" evidence="1">
    <location>
        <begin position="26"/>
        <end position="42"/>
    </location>
</feature>
<evidence type="ECO:0000256" key="1">
    <source>
        <dbReference type="SAM" id="MobiDB-lite"/>
    </source>
</evidence>
<dbReference type="EMBL" id="VEPZ02001124">
    <property type="protein sequence ID" value="KAE8692938.1"/>
    <property type="molecule type" value="Genomic_DNA"/>
</dbReference>
<name>A0A6A2ZM41_HIBSY</name>
<dbReference type="PANTHER" id="PTHR31604">
    <property type="entry name" value="PROTEIN LATERAL ROOT PRIMORDIUM 1"/>
    <property type="match status" value="1"/>
</dbReference>
<feature type="compositionally biased region" description="Polar residues" evidence="1">
    <location>
        <begin position="43"/>
        <end position="52"/>
    </location>
</feature>
<dbReference type="InterPro" id="IPR007818">
    <property type="entry name" value="SHI"/>
</dbReference>